<comment type="caution">
    <text evidence="3">The sequence shown here is derived from an EMBL/GenBank/DDBJ whole genome shotgun (WGS) entry which is preliminary data.</text>
</comment>
<feature type="domain" description="AB hydrolase-1" evidence="2">
    <location>
        <begin position="67"/>
        <end position="332"/>
    </location>
</feature>
<evidence type="ECO:0000313" key="4">
    <source>
        <dbReference type="EMBL" id="CAF4037843.1"/>
    </source>
</evidence>
<reference evidence="3" key="1">
    <citation type="submission" date="2021-02" db="EMBL/GenBank/DDBJ databases">
        <authorList>
            <person name="Nowell W R."/>
        </authorList>
    </citation>
    <scope>NUCLEOTIDE SEQUENCE</scope>
</reference>
<evidence type="ECO:0000256" key="1">
    <source>
        <dbReference type="SAM" id="SignalP"/>
    </source>
</evidence>
<organism evidence="3 5">
    <name type="scientific">Adineta steineri</name>
    <dbReference type="NCBI Taxonomy" id="433720"/>
    <lineage>
        <taxon>Eukaryota</taxon>
        <taxon>Metazoa</taxon>
        <taxon>Spiralia</taxon>
        <taxon>Gnathifera</taxon>
        <taxon>Rotifera</taxon>
        <taxon>Eurotatoria</taxon>
        <taxon>Bdelloidea</taxon>
        <taxon>Adinetida</taxon>
        <taxon>Adinetidae</taxon>
        <taxon>Adineta</taxon>
    </lineage>
</organism>
<dbReference type="InterPro" id="IPR029058">
    <property type="entry name" value="AB_hydrolase_fold"/>
</dbReference>
<sequence length="358" mass="40313">MLQIWILLLIFIGSFNLASATVQCDKKIIQVSLNLNDTGPISYPIVTWFCWKNGTVLTANQTIHLTISGFTYDHTYWDFPYQPYNYSYINYVIENSNENIAVLNFDRFGVGLSGKPLFASTITGDVHAFVIYQLMEKLSQGYYHNISFPKIVLVGHALGTEIALIVASNNVYNQYVCGVIATGFLHLINPPSFASFFASLYPAVDDPKFKNQLVPADSLTTNPNTTQRQDLFYNIQDADIKVIDKDEQLKAIGSASEFTVARLFIPIETRNIPTTIPILIVMGQRDILSCDLLNITLSCNDANTIINREKDDYITNIEAYVLENSGHDVNLHRNARDWFQAALDWSNKLSFQNCGCSK</sequence>
<feature type="chain" id="PRO_5036412218" description="AB hydrolase-1 domain-containing protein" evidence="1">
    <location>
        <begin position="21"/>
        <end position="358"/>
    </location>
</feature>
<protein>
    <recommendedName>
        <fullName evidence="2">AB hydrolase-1 domain-containing protein</fullName>
    </recommendedName>
</protein>
<proteinExistence type="predicted"/>
<feature type="signal peptide" evidence="1">
    <location>
        <begin position="1"/>
        <end position="20"/>
    </location>
</feature>
<dbReference type="Proteomes" id="UP000663845">
    <property type="component" value="Unassembled WGS sequence"/>
</dbReference>
<accession>A0A815S669</accession>
<dbReference type="InterPro" id="IPR000073">
    <property type="entry name" value="AB_hydrolase_1"/>
</dbReference>
<evidence type="ECO:0000313" key="5">
    <source>
        <dbReference type="Proteomes" id="UP000663845"/>
    </source>
</evidence>
<dbReference type="Gene3D" id="3.40.50.1820">
    <property type="entry name" value="alpha/beta hydrolase"/>
    <property type="match status" value="1"/>
</dbReference>
<name>A0A815S669_9BILA</name>
<gene>
    <name evidence="3" type="ORF">JYZ213_LOCUS42663</name>
    <name evidence="4" type="ORF">OXD698_LOCUS31722</name>
</gene>
<evidence type="ECO:0000259" key="2">
    <source>
        <dbReference type="Pfam" id="PF12697"/>
    </source>
</evidence>
<dbReference type="EMBL" id="CAJOAZ010003977">
    <property type="protein sequence ID" value="CAF4037843.1"/>
    <property type="molecule type" value="Genomic_DNA"/>
</dbReference>
<evidence type="ECO:0000313" key="3">
    <source>
        <dbReference type="EMBL" id="CAF1486278.1"/>
    </source>
</evidence>
<dbReference type="EMBL" id="CAJNOG010002039">
    <property type="protein sequence ID" value="CAF1486278.1"/>
    <property type="molecule type" value="Genomic_DNA"/>
</dbReference>
<dbReference type="SUPFAM" id="SSF53474">
    <property type="entry name" value="alpha/beta-Hydrolases"/>
    <property type="match status" value="1"/>
</dbReference>
<keyword evidence="1" id="KW-0732">Signal</keyword>
<dbReference type="Proteomes" id="UP000663844">
    <property type="component" value="Unassembled WGS sequence"/>
</dbReference>
<dbReference type="Pfam" id="PF12697">
    <property type="entry name" value="Abhydrolase_6"/>
    <property type="match status" value="1"/>
</dbReference>
<dbReference type="AlphaFoldDB" id="A0A815S669"/>